<dbReference type="EMBL" id="JACDTQ010000370">
    <property type="protein sequence ID" value="KAF5928386.1"/>
    <property type="molecule type" value="Genomic_DNA"/>
</dbReference>
<comment type="caution">
    <text evidence="2">The sequence shown here is derived from an EMBL/GenBank/DDBJ whole genome shotgun (WGS) entry which is preliminary data.</text>
</comment>
<name>A0A7J7FL28_DICBM</name>
<accession>A0A7J7FL28</accession>
<keyword evidence="3" id="KW-1185">Reference proteome</keyword>
<feature type="non-terminal residue" evidence="2">
    <location>
        <position position="1"/>
    </location>
</feature>
<dbReference type="AlphaFoldDB" id="A0A7J7FL28"/>
<feature type="compositionally biased region" description="Pro residues" evidence="1">
    <location>
        <begin position="1"/>
        <end position="34"/>
    </location>
</feature>
<feature type="region of interest" description="Disordered" evidence="1">
    <location>
        <begin position="1"/>
        <end position="121"/>
    </location>
</feature>
<protein>
    <submittedName>
        <fullName evidence="2">Uncharacterized protein</fullName>
    </submittedName>
</protein>
<proteinExistence type="predicted"/>
<reference evidence="2 3" key="1">
    <citation type="journal article" date="2020" name="Mol. Biol. Evol.">
        <title>Interspecific Gene Flow and the Evolution of Specialization in Black and White Rhinoceros.</title>
        <authorList>
            <person name="Moodley Y."/>
            <person name="Westbury M.V."/>
            <person name="Russo I.M."/>
            <person name="Gopalakrishnan S."/>
            <person name="Rakotoarivelo A."/>
            <person name="Olsen R.A."/>
            <person name="Prost S."/>
            <person name="Tunstall T."/>
            <person name="Ryder O.A."/>
            <person name="Dalen L."/>
            <person name="Bruford M.W."/>
        </authorList>
    </citation>
    <scope>NUCLEOTIDE SEQUENCE [LARGE SCALE GENOMIC DNA]</scope>
    <source>
        <strain evidence="2">SBR-YM</strain>
        <tissue evidence="2">Skin</tissue>
    </source>
</reference>
<organism evidence="2 3">
    <name type="scientific">Diceros bicornis minor</name>
    <name type="common">South-central black rhinoceros</name>
    <dbReference type="NCBI Taxonomy" id="77932"/>
    <lineage>
        <taxon>Eukaryota</taxon>
        <taxon>Metazoa</taxon>
        <taxon>Chordata</taxon>
        <taxon>Craniata</taxon>
        <taxon>Vertebrata</taxon>
        <taxon>Euteleostomi</taxon>
        <taxon>Mammalia</taxon>
        <taxon>Eutheria</taxon>
        <taxon>Laurasiatheria</taxon>
        <taxon>Perissodactyla</taxon>
        <taxon>Rhinocerotidae</taxon>
        <taxon>Diceros</taxon>
    </lineage>
</organism>
<evidence type="ECO:0000313" key="3">
    <source>
        <dbReference type="Proteomes" id="UP000551758"/>
    </source>
</evidence>
<evidence type="ECO:0000256" key="1">
    <source>
        <dbReference type="SAM" id="MobiDB-lite"/>
    </source>
</evidence>
<sequence length="121" mass="12592">MPHPPEPPRVSHPDPMPAPHPSPPPVKPQPPAGESPPGRFLIQIVQFQDKNRARKSLSHQPAPPAGSHSPGFRLELESGVSREPAGARGLRLPACSEAAGVNPSGPAAALRPASAPYLDPA</sequence>
<evidence type="ECO:0000313" key="2">
    <source>
        <dbReference type="EMBL" id="KAF5928386.1"/>
    </source>
</evidence>
<dbReference type="Proteomes" id="UP000551758">
    <property type="component" value="Unassembled WGS sequence"/>
</dbReference>
<gene>
    <name evidence="2" type="ORF">HPG69_014991</name>
</gene>